<reference evidence="1 2" key="1">
    <citation type="journal article" date="2015" name="Microbiology (Mosc.)">
        <title>Genomics of the Weissella cibaria species with an examination of its metabolic traits.</title>
        <authorList>
            <person name="Lynch K.M."/>
            <person name="Lucid A."/>
            <person name="Arendt E.K."/>
            <person name="Sleator R.D."/>
            <person name="Lucey B."/>
            <person name="Coffey A."/>
        </authorList>
    </citation>
    <scope>NUCLEOTIDE SEQUENCE [LARGE SCALE GENOMIC DNA]</scope>
    <source>
        <strain evidence="1 2">MG1</strain>
    </source>
</reference>
<evidence type="ECO:0000313" key="2">
    <source>
        <dbReference type="Proteomes" id="UP000032287"/>
    </source>
</evidence>
<proteinExistence type="predicted"/>
<gene>
    <name evidence="1" type="ORF">QX99_00306</name>
</gene>
<comment type="caution">
    <text evidence="1">The sequence shown here is derived from an EMBL/GenBank/DDBJ whole genome shotgun (WGS) entry which is preliminary data.</text>
</comment>
<organism evidence="1 2">
    <name type="scientific">Weissella cibaria</name>
    <dbReference type="NCBI Taxonomy" id="137591"/>
    <lineage>
        <taxon>Bacteria</taxon>
        <taxon>Bacillati</taxon>
        <taxon>Bacillota</taxon>
        <taxon>Bacilli</taxon>
        <taxon>Lactobacillales</taxon>
        <taxon>Lactobacillaceae</taxon>
        <taxon>Weissella</taxon>
    </lineage>
</organism>
<dbReference type="PATRIC" id="fig|137591.25.peg.302"/>
<protein>
    <submittedName>
        <fullName evidence="1">Uncharacterized protein</fullName>
    </submittedName>
</protein>
<name>A0A0D1JLZ3_9LACO</name>
<evidence type="ECO:0000313" key="1">
    <source>
        <dbReference type="EMBL" id="KIU22338.1"/>
    </source>
</evidence>
<dbReference type="RefSeq" id="WP_043710621.1">
    <property type="nucleotide sequence ID" value="NZ_JALOCT010000016.1"/>
</dbReference>
<sequence length="478" mass="54302">MNEPQQPFDDDQFIPVEYTELIRQSYAEQGGYSMPAIDKTALMVNRALAVSVSDDLVKEYYDDDTVDDNFVRIFVRQTIDYGYILTDEAPREWTADNLFQAMGMTLGYLEVAPEFAGMLINLLESITKNLVARGLMPADFFTPDVRAWLMETVPQYLEDLDESIDEPMDESEIEVMERLMDDLGLEISPEDLMETNVDLAQDTSVDDDDLRVKFFFEVLNASGIPDLYQQHRSIKPAVKKHLAYLGTHQELLVLTVMYASAMREWLETQIEMGDWSHTDFVVRDFFDDVNGMFLQDVITIENDEEVIHYTAELKALISGVLAQEPEPMAYVAEQASSELPAAENLRRGFIKALRDRDQLTGEGLDVAEAILKIVLDTIAVKTDADIATLPVEAATQVLIEKFHTFDLFGLDGFEFVDDVIIEFVRWLAERGLVSDNVVERWGNAIEAAQLPRYMYALVADVQDYLHLNEVGQTVSPIY</sequence>
<dbReference type="EMBL" id="JWHU01000002">
    <property type="protein sequence ID" value="KIU22338.1"/>
    <property type="molecule type" value="Genomic_DNA"/>
</dbReference>
<dbReference type="STRING" id="137591.AO080_07395"/>
<keyword evidence="2" id="KW-1185">Reference proteome</keyword>
<dbReference type="AlphaFoldDB" id="A0A0D1JLZ3"/>
<dbReference type="Proteomes" id="UP000032287">
    <property type="component" value="Unassembled WGS sequence"/>
</dbReference>
<accession>A0A0D1JLZ3</accession>